<feature type="signal peptide" evidence="1">
    <location>
        <begin position="1"/>
        <end position="22"/>
    </location>
</feature>
<name>A0A7X1F5J6_9SPHN</name>
<dbReference type="InterPro" id="IPR018673">
    <property type="entry name" value="DUF2141"/>
</dbReference>
<comment type="caution">
    <text evidence="2">The sequence shown here is derived from an EMBL/GenBank/DDBJ whole genome shotgun (WGS) entry which is preliminary data.</text>
</comment>
<feature type="chain" id="PRO_5031339634" evidence="1">
    <location>
        <begin position="23"/>
        <end position="177"/>
    </location>
</feature>
<dbReference type="RefSeq" id="WP_185682345.1">
    <property type="nucleotide sequence ID" value="NZ_JACLAU010000003.1"/>
</dbReference>
<evidence type="ECO:0000313" key="2">
    <source>
        <dbReference type="EMBL" id="MBC2650787.1"/>
    </source>
</evidence>
<organism evidence="2 3">
    <name type="scientific">Novosphingobium aerophilum</name>
    <dbReference type="NCBI Taxonomy" id="2839843"/>
    <lineage>
        <taxon>Bacteria</taxon>
        <taxon>Pseudomonadati</taxon>
        <taxon>Pseudomonadota</taxon>
        <taxon>Alphaproteobacteria</taxon>
        <taxon>Sphingomonadales</taxon>
        <taxon>Sphingomonadaceae</taxon>
        <taxon>Novosphingobium</taxon>
    </lineage>
</organism>
<dbReference type="Proteomes" id="UP000520156">
    <property type="component" value="Unassembled WGS sequence"/>
</dbReference>
<reference evidence="2 3" key="1">
    <citation type="submission" date="2020-08" db="EMBL/GenBank/DDBJ databases">
        <title>The genome sequence of Novosphingobium flavum 4Y4.</title>
        <authorList>
            <person name="Liu Y."/>
        </authorList>
    </citation>
    <scope>NUCLEOTIDE SEQUENCE [LARGE SCALE GENOMIC DNA]</scope>
    <source>
        <strain evidence="2 3">4Y4</strain>
    </source>
</reference>
<evidence type="ECO:0000313" key="3">
    <source>
        <dbReference type="Proteomes" id="UP000520156"/>
    </source>
</evidence>
<keyword evidence="1" id="KW-0732">Signal</keyword>
<sequence length="177" mass="18887">MLSGAVLFAALSVGLSLTPAHAVPSHPDLGKAEARCRPGETGPAFLVSIDGLKDRQGNLKLEVYPSNDEDFLQDDNILINQGKVFRRVEVPVPTGTAELCVRVPAPGAYSITVLHDRDGNRKFGFTVDGVGLSANPKLGLSKPKAAKTRVMAGAGMTRVHIVMNYRHGLFGFGPIRN</sequence>
<protein>
    <submittedName>
        <fullName evidence="2">DUF2141 domain-containing protein</fullName>
    </submittedName>
</protein>
<dbReference type="EMBL" id="JACLAU010000003">
    <property type="protein sequence ID" value="MBC2650787.1"/>
    <property type="molecule type" value="Genomic_DNA"/>
</dbReference>
<evidence type="ECO:0000256" key="1">
    <source>
        <dbReference type="SAM" id="SignalP"/>
    </source>
</evidence>
<keyword evidence="3" id="KW-1185">Reference proteome</keyword>
<dbReference type="AlphaFoldDB" id="A0A7X1F5J6"/>
<proteinExistence type="predicted"/>
<dbReference type="Pfam" id="PF09912">
    <property type="entry name" value="DUF2141"/>
    <property type="match status" value="1"/>
</dbReference>
<gene>
    <name evidence="2" type="ORF">H7F49_03650</name>
</gene>
<accession>A0A7X1F5J6</accession>